<reference evidence="4 5" key="1">
    <citation type="submission" date="2020-08" db="EMBL/GenBank/DDBJ databases">
        <authorList>
            <person name="Hejnol A."/>
        </authorList>
    </citation>
    <scope>NUCLEOTIDE SEQUENCE [LARGE SCALE GENOMIC DNA]</scope>
</reference>
<evidence type="ECO:0000313" key="4">
    <source>
        <dbReference type="EMBL" id="CAD5115875.1"/>
    </source>
</evidence>
<evidence type="ECO:0000259" key="3">
    <source>
        <dbReference type="PROSITE" id="PS50102"/>
    </source>
</evidence>
<dbReference type="GO" id="GO:0030626">
    <property type="term" value="F:U12 snRNA binding"/>
    <property type="evidence" value="ECO:0007669"/>
    <property type="project" value="TreeGrafter"/>
</dbReference>
<dbReference type="PROSITE" id="PS50102">
    <property type="entry name" value="RRM"/>
    <property type="match status" value="1"/>
</dbReference>
<dbReference type="Pfam" id="PF00076">
    <property type="entry name" value="RRM_1"/>
    <property type="match status" value="1"/>
</dbReference>
<keyword evidence="1 2" id="KW-0694">RNA-binding</keyword>
<dbReference type="EMBL" id="CAJFCJ010000006">
    <property type="protein sequence ID" value="CAD5115875.1"/>
    <property type="molecule type" value="Genomic_DNA"/>
</dbReference>
<dbReference type="SMART" id="SM00360">
    <property type="entry name" value="RRM"/>
    <property type="match status" value="1"/>
</dbReference>
<gene>
    <name evidence="4" type="ORF">DGYR_LOCUS4562</name>
</gene>
<dbReference type="SUPFAM" id="SSF54928">
    <property type="entry name" value="RNA-binding domain, RBD"/>
    <property type="match status" value="1"/>
</dbReference>
<evidence type="ECO:0000256" key="2">
    <source>
        <dbReference type="PROSITE-ProRule" id="PRU00176"/>
    </source>
</evidence>
<sequence>MFKKNKLIAEGPKEDHIQTEDERQIKCLVEQQTATKVTFNEQLARGREFSKSGSYNVDVKTSGATSLDEYNIALRKVEYLEELKACGLTDEEINLKLSNSNGRGEKRKGLENPEVTFQKLAKIDLKINMKKKDLQKTNVFRNSKKLSRHRFELERSLANTQEKAKLYDILLEQSKLMEDEGGCLKQTIEKVENKVQGYLINKRKERKNKFKDIQLDDSNNDLGDVYPHNKWEKVENKFIGPPPKPENWQDTIDIIPSDSIARYKLTENEIRLIPRFKDYNPGEKNNILFVKNLSSKITEEDLHMLFNRFNKDEAIECRLLKGKMRGQAFITFPCSDEATEALKLINGYEYKGKPIVIMYGKKMKNAISTH</sequence>
<feature type="domain" description="RRM" evidence="3">
    <location>
        <begin position="286"/>
        <end position="362"/>
    </location>
</feature>
<dbReference type="GO" id="GO:0097157">
    <property type="term" value="F:pre-mRNA intronic binding"/>
    <property type="evidence" value="ECO:0007669"/>
    <property type="project" value="TreeGrafter"/>
</dbReference>
<dbReference type="InterPro" id="IPR012677">
    <property type="entry name" value="Nucleotide-bd_a/b_plait_sf"/>
</dbReference>
<dbReference type="PANTHER" id="PTHR16105">
    <property type="entry name" value="RNA-BINDING REGION-CONTAINING PROTEIN 3"/>
    <property type="match status" value="1"/>
</dbReference>
<dbReference type="PANTHER" id="PTHR16105:SF2">
    <property type="entry name" value="RNA-BINDING PROTEIN 41"/>
    <property type="match status" value="1"/>
</dbReference>
<keyword evidence="5" id="KW-1185">Reference proteome</keyword>
<evidence type="ECO:0000313" key="5">
    <source>
        <dbReference type="Proteomes" id="UP000549394"/>
    </source>
</evidence>
<proteinExistence type="predicted"/>
<dbReference type="OrthoDB" id="277802at2759"/>
<evidence type="ECO:0000256" key="1">
    <source>
        <dbReference type="ARBA" id="ARBA00022884"/>
    </source>
</evidence>
<dbReference type="Gene3D" id="3.30.70.330">
    <property type="match status" value="1"/>
</dbReference>
<dbReference type="InterPro" id="IPR035979">
    <property type="entry name" value="RBD_domain_sf"/>
</dbReference>
<dbReference type="InterPro" id="IPR000504">
    <property type="entry name" value="RRM_dom"/>
</dbReference>
<dbReference type="GO" id="GO:0005689">
    <property type="term" value="C:U12-type spliceosomal complex"/>
    <property type="evidence" value="ECO:0007669"/>
    <property type="project" value="TreeGrafter"/>
</dbReference>
<accession>A0A7I8VI29</accession>
<dbReference type="Proteomes" id="UP000549394">
    <property type="component" value="Unassembled WGS sequence"/>
</dbReference>
<dbReference type="InterPro" id="IPR045164">
    <property type="entry name" value="RBM41/RNPC3"/>
</dbReference>
<protein>
    <submittedName>
        <fullName evidence="4">DgyrCDS4815</fullName>
    </submittedName>
</protein>
<comment type="caution">
    <text evidence="4">The sequence shown here is derived from an EMBL/GenBank/DDBJ whole genome shotgun (WGS) entry which is preliminary data.</text>
</comment>
<name>A0A7I8VI29_9ANNE</name>
<dbReference type="AlphaFoldDB" id="A0A7I8VI29"/>
<dbReference type="GO" id="GO:0000398">
    <property type="term" value="P:mRNA splicing, via spliceosome"/>
    <property type="evidence" value="ECO:0007669"/>
    <property type="project" value="TreeGrafter"/>
</dbReference>
<organism evidence="4 5">
    <name type="scientific">Dimorphilus gyrociliatus</name>
    <dbReference type="NCBI Taxonomy" id="2664684"/>
    <lineage>
        <taxon>Eukaryota</taxon>
        <taxon>Metazoa</taxon>
        <taxon>Spiralia</taxon>
        <taxon>Lophotrochozoa</taxon>
        <taxon>Annelida</taxon>
        <taxon>Polychaeta</taxon>
        <taxon>Polychaeta incertae sedis</taxon>
        <taxon>Dinophilidae</taxon>
        <taxon>Dimorphilus</taxon>
    </lineage>
</organism>